<proteinExistence type="inferred from homology"/>
<dbReference type="EMBL" id="JAERQJ010000005">
    <property type="protein sequence ID" value="MBL0684664.1"/>
    <property type="molecule type" value="Genomic_DNA"/>
</dbReference>
<sequence length="125" mass="13245">MYGCTIGDNCFIGPFVEIQKKVSIGSNTKIQSHSFICELVDIGDNCFIGHGVMFINDLFSEGGPAGGDQTKWKSTLISNNVSIGSNATILPVKICDHVVIGAGSVVTKNIEEPGVYAGNPAKKIR</sequence>
<dbReference type="Proteomes" id="UP000651057">
    <property type="component" value="Unassembled WGS sequence"/>
</dbReference>
<accession>A0A937A5G2</accession>
<dbReference type="Gene3D" id="2.160.10.10">
    <property type="entry name" value="Hexapeptide repeat proteins"/>
    <property type="match status" value="1"/>
</dbReference>
<dbReference type="InterPro" id="IPR001451">
    <property type="entry name" value="Hexapep"/>
</dbReference>
<dbReference type="Pfam" id="PF14602">
    <property type="entry name" value="Hexapep_2"/>
    <property type="match status" value="2"/>
</dbReference>
<protein>
    <submittedName>
        <fullName evidence="2">N-acetyltransferase</fullName>
    </submittedName>
</protein>
<dbReference type="InterPro" id="IPR050179">
    <property type="entry name" value="Trans_hexapeptide_repeat"/>
</dbReference>
<evidence type="ECO:0000313" key="3">
    <source>
        <dbReference type="Proteomes" id="UP000651057"/>
    </source>
</evidence>
<dbReference type="AlphaFoldDB" id="A0A937A5G2"/>
<dbReference type="PANTHER" id="PTHR43300:SF4">
    <property type="entry name" value="ACYL-[ACYL-CARRIER-PROTEIN]--UDP-N-ACETYLGLUCOSAMINE O-ACYLTRANSFERASE"/>
    <property type="match status" value="1"/>
</dbReference>
<gene>
    <name evidence="2" type="ORF">JJQ60_14125</name>
</gene>
<evidence type="ECO:0000313" key="2">
    <source>
        <dbReference type="EMBL" id="MBL0684664.1"/>
    </source>
</evidence>
<dbReference type="PANTHER" id="PTHR43300">
    <property type="entry name" value="ACETYLTRANSFERASE"/>
    <property type="match status" value="1"/>
</dbReference>
<dbReference type="CDD" id="cd03358">
    <property type="entry name" value="LbH_WxcM_N_like"/>
    <property type="match status" value="1"/>
</dbReference>
<dbReference type="InterPro" id="IPR011004">
    <property type="entry name" value="Trimer_LpxA-like_sf"/>
</dbReference>
<comment type="caution">
    <text evidence="2">The sequence shown here is derived from an EMBL/GenBank/DDBJ whole genome shotgun (WGS) entry which is preliminary data.</text>
</comment>
<evidence type="ECO:0000256" key="1">
    <source>
        <dbReference type="ARBA" id="ARBA00007274"/>
    </source>
</evidence>
<comment type="similarity">
    <text evidence="1">Belongs to the transferase hexapeptide repeat family.</text>
</comment>
<reference evidence="2" key="1">
    <citation type="submission" date="2021-01" db="EMBL/GenBank/DDBJ databases">
        <authorList>
            <person name="Zhong Y.L."/>
        </authorList>
    </citation>
    <scope>NUCLEOTIDE SEQUENCE</scope>
    <source>
        <strain evidence="2">KCTC 23302</strain>
    </source>
</reference>
<dbReference type="Pfam" id="PF00132">
    <property type="entry name" value="Hexapep"/>
    <property type="match status" value="1"/>
</dbReference>
<name>A0A937A5G2_9FLAO</name>
<keyword evidence="3" id="KW-1185">Reference proteome</keyword>
<organism evidence="2 3">
    <name type="scientific">Aquimarina mytili</name>
    <dbReference type="NCBI Taxonomy" id="874423"/>
    <lineage>
        <taxon>Bacteria</taxon>
        <taxon>Pseudomonadati</taxon>
        <taxon>Bacteroidota</taxon>
        <taxon>Flavobacteriia</taxon>
        <taxon>Flavobacteriales</taxon>
        <taxon>Flavobacteriaceae</taxon>
        <taxon>Aquimarina</taxon>
    </lineage>
</organism>
<dbReference type="SUPFAM" id="SSF51161">
    <property type="entry name" value="Trimeric LpxA-like enzymes"/>
    <property type="match status" value="1"/>
</dbReference>